<keyword evidence="5" id="KW-0653">Protein transport</keyword>
<comment type="caution">
    <text evidence="11">The sequence shown here is derived from an EMBL/GenBank/DDBJ whole genome shotgun (WGS) entry which is preliminary data.</text>
</comment>
<evidence type="ECO:0000256" key="8">
    <source>
        <dbReference type="ARBA" id="ARBA00023136"/>
    </source>
</evidence>
<sequence>KINRRLHLSKVKLSRFNESGQLAAFHLASMIWSLYVAATEGYLSSPKTLWESYPHVYLPFQVKFFYLCQLAYWLHALPELYFQKVKKVRGFSL</sequence>
<evidence type="ECO:0000313" key="11">
    <source>
        <dbReference type="EMBL" id="KAG8537789.1"/>
    </source>
</evidence>
<dbReference type="EMBL" id="WNYA01026819">
    <property type="protein sequence ID" value="KAG8537789.1"/>
    <property type="molecule type" value="Genomic_DNA"/>
</dbReference>
<dbReference type="InterPro" id="IPR016447">
    <property type="entry name" value="Translocation_assoc_membrane"/>
</dbReference>
<keyword evidence="8 9" id="KW-0472">Membrane</keyword>
<organism evidence="11 12">
    <name type="scientific">Engystomops pustulosus</name>
    <name type="common">Tungara frog</name>
    <name type="synonym">Physalaemus pustulosus</name>
    <dbReference type="NCBI Taxonomy" id="76066"/>
    <lineage>
        <taxon>Eukaryota</taxon>
        <taxon>Metazoa</taxon>
        <taxon>Chordata</taxon>
        <taxon>Craniata</taxon>
        <taxon>Vertebrata</taxon>
        <taxon>Euteleostomi</taxon>
        <taxon>Amphibia</taxon>
        <taxon>Batrachia</taxon>
        <taxon>Anura</taxon>
        <taxon>Neobatrachia</taxon>
        <taxon>Hyloidea</taxon>
        <taxon>Leptodactylidae</taxon>
        <taxon>Leiuperinae</taxon>
        <taxon>Engystomops</taxon>
    </lineage>
</organism>
<evidence type="ECO:0000256" key="5">
    <source>
        <dbReference type="ARBA" id="ARBA00022927"/>
    </source>
</evidence>
<dbReference type="PANTHER" id="PTHR12371:SF4">
    <property type="entry name" value="TRANSLOCATING CHAIN-ASSOCIATED MEMBRANE PROTEIN 2"/>
    <property type="match status" value="1"/>
</dbReference>
<feature type="domain" description="TLC" evidence="10">
    <location>
        <begin position="15"/>
        <end position="87"/>
    </location>
</feature>
<evidence type="ECO:0000256" key="2">
    <source>
        <dbReference type="ARBA" id="ARBA00005999"/>
    </source>
</evidence>
<evidence type="ECO:0000256" key="4">
    <source>
        <dbReference type="ARBA" id="ARBA00022692"/>
    </source>
</evidence>
<reference evidence="11" key="1">
    <citation type="thesis" date="2020" institute="ProQuest LLC" country="789 East Eisenhower Parkway, Ann Arbor, MI, USA">
        <title>Comparative Genomics and Chromosome Evolution.</title>
        <authorList>
            <person name="Mudd A.B."/>
        </authorList>
    </citation>
    <scope>NUCLEOTIDE SEQUENCE</scope>
    <source>
        <strain evidence="11">237g6f4</strain>
        <tissue evidence="11">Blood</tissue>
    </source>
</reference>
<dbReference type="PANTHER" id="PTHR12371">
    <property type="entry name" value="TRANSLOCATION ASSOCIATED MEMBRANE PROTEIN"/>
    <property type="match status" value="1"/>
</dbReference>
<feature type="transmembrane region" description="Helical" evidence="9">
    <location>
        <begin position="21"/>
        <end position="44"/>
    </location>
</feature>
<evidence type="ECO:0000259" key="10">
    <source>
        <dbReference type="Pfam" id="PF03798"/>
    </source>
</evidence>
<evidence type="ECO:0000256" key="1">
    <source>
        <dbReference type="ARBA" id="ARBA00004141"/>
    </source>
</evidence>
<dbReference type="Proteomes" id="UP000824782">
    <property type="component" value="Unassembled WGS sequence"/>
</dbReference>
<keyword evidence="3" id="KW-0813">Transport</keyword>
<dbReference type="AlphaFoldDB" id="A0AAV6YJW7"/>
<keyword evidence="6 9" id="KW-1133">Transmembrane helix</keyword>
<protein>
    <recommendedName>
        <fullName evidence="10">TLC domain-containing protein</fullName>
    </recommendedName>
</protein>
<evidence type="ECO:0000256" key="7">
    <source>
        <dbReference type="ARBA" id="ARBA00023010"/>
    </source>
</evidence>
<evidence type="ECO:0000313" key="12">
    <source>
        <dbReference type="Proteomes" id="UP000824782"/>
    </source>
</evidence>
<name>A0AAV6YJW7_ENGPU</name>
<gene>
    <name evidence="11" type="ORF">GDO81_023841</name>
</gene>
<evidence type="ECO:0000256" key="9">
    <source>
        <dbReference type="SAM" id="Phobius"/>
    </source>
</evidence>
<proteinExistence type="inferred from homology"/>
<dbReference type="GO" id="GO:0006616">
    <property type="term" value="P:SRP-dependent cotranslational protein targeting to membrane, translocation"/>
    <property type="evidence" value="ECO:0007669"/>
    <property type="project" value="InterPro"/>
</dbReference>
<keyword evidence="12" id="KW-1185">Reference proteome</keyword>
<comment type="similarity">
    <text evidence="2">Belongs to the TRAM family.</text>
</comment>
<dbReference type="GO" id="GO:0005789">
    <property type="term" value="C:endoplasmic reticulum membrane"/>
    <property type="evidence" value="ECO:0007669"/>
    <property type="project" value="TreeGrafter"/>
</dbReference>
<accession>A0AAV6YJW7</accession>
<keyword evidence="4 9" id="KW-0812">Transmembrane</keyword>
<dbReference type="Pfam" id="PF03798">
    <property type="entry name" value="TRAM_LAG1_CLN8"/>
    <property type="match status" value="1"/>
</dbReference>
<evidence type="ECO:0000256" key="3">
    <source>
        <dbReference type="ARBA" id="ARBA00022448"/>
    </source>
</evidence>
<keyword evidence="7" id="KW-0811">Translocation</keyword>
<feature type="non-terminal residue" evidence="11">
    <location>
        <position position="1"/>
    </location>
</feature>
<feature type="transmembrane region" description="Helical" evidence="9">
    <location>
        <begin position="64"/>
        <end position="82"/>
    </location>
</feature>
<dbReference type="InterPro" id="IPR006634">
    <property type="entry name" value="TLC-dom"/>
</dbReference>
<evidence type="ECO:0000256" key="6">
    <source>
        <dbReference type="ARBA" id="ARBA00022989"/>
    </source>
</evidence>
<comment type="subcellular location">
    <subcellularLocation>
        <location evidence="1">Membrane</location>
        <topology evidence="1">Multi-pass membrane protein</topology>
    </subcellularLocation>
</comment>
<dbReference type="GO" id="GO:0045048">
    <property type="term" value="P:protein insertion into ER membrane"/>
    <property type="evidence" value="ECO:0007669"/>
    <property type="project" value="TreeGrafter"/>
</dbReference>